<dbReference type="AlphaFoldDB" id="S2NBF0"/>
<reference evidence="1 2" key="1">
    <citation type="journal article" date="2013" name="PLoS ONE">
        <title>Lactobacillus paracasei comparative genomics: towards species pan-genome definition and exploitation of diversity.</title>
        <authorList>
            <person name="Smokvina T."/>
            <person name="Wels M."/>
            <person name="Polka J."/>
            <person name="Chervaux C."/>
            <person name="Brisse S."/>
            <person name="Boekhorst J."/>
            <person name="van Hylckama Vlieg J.E."/>
            <person name="Siezen R.J."/>
        </authorList>
    </citation>
    <scope>NUCLEOTIDE SEQUENCE [LARGE SCALE GENOMIC DNA]</scope>
    <source>
        <strain evidence="1 2">Lpp225</strain>
    </source>
</reference>
<proteinExistence type="predicted"/>
<gene>
    <name evidence="1" type="ORF">Lpp225_1161</name>
</gene>
<dbReference type="PATRIC" id="fig|1256225.3.peg.1219"/>
<organism evidence="1 2">
    <name type="scientific">Lacticaseibacillus paracasei subsp. paracasei Lpp225</name>
    <dbReference type="NCBI Taxonomy" id="1256225"/>
    <lineage>
        <taxon>Bacteria</taxon>
        <taxon>Bacillati</taxon>
        <taxon>Bacillota</taxon>
        <taxon>Bacilli</taxon>
        <taxon>Lactobacillales</taxon>
        <taxon>Lactobacillaceae</taxon>
        <taxon>Lacticaseibacillus</taxon>
    </lineage>
</organism>
<dbReference type="EMBL" id="ANMM01000008">
    <property type="protein sequence ID" value="EPC38054.1"/>
    <property type="molecule type" value="Genomic_DNA"/>
</dbReference>
<dbReference type="Proteomes" id="UP000014270">
    <property type="component" value="Unassembled WGS sequence"/>
</dbReference>
<evidence type="ECO:0000313" key="2">
    <source>
        <dbReference type="Proteomes" id="UP000014270"/>
    </source>
</evidence>
<name>S2NBF0_LACPA</name>
<accession>S2NBF0</accession>
<sequence length="42" mass="4821">MRGSHTLILSVTYADIIYQMGLKNKIEVEMSKNSKIQTIMMC</sequence>
<evidence type="ECO:0000313" key="1">
    <source>
        <dbReference type="EMBL" id="EPC38054.1"/>
    </source>
</evidence>
<comment type="caution">
    <text evidence="1">The sequence shown here is derived from an EMBL/GenBank/DDBJ whole genome shotgun (WGS) entry which is preliminary data.</text>
</comment>
<protein>
    <submittedName>
        <fullName evidence="1">Uncharacterized protein</fullName>
    </submittedName>
</protein>